<dbReference type="SMART" id="SM00881">
    <property type="entry name" value="CoA_binding"/>
    <property type="match status" value="1"/>
</dbReference>
<dbReference type="RefSeq" id="WP_068866775.1">
    <property type="nucleotide sequence ID" value="NZ_VDCI01000002.1"/>
</dbReference>
<dbReference type="InterPro" id="IPR036291">
    <property type="entry name" value="NAD(P)-bd_dom_sf"/>
</dbReference>
<proteinExistence type="predicted"/>
<keyword evidence="3" id="KW-1185">Reference proteome</keyword>
<sequence>MTVKEILETYRNIAVVGISDKPERHSNSVTRYMMQAGYRITPVNPMLDEVLGLRCHPSLLEVPEEERSTIELVNIFRRPADVAPVVDQAIEIGAKAIWMQLGITNEEAAAKARAAGLEVVQNLCIAVEHQQLLG</sequence>
<protein>
    <submittedName>
        <fullName evidence="2">CoA-binding protein</fullName>
    </submittedName>
</protein>
<dbReference type="InterPro" id="IPR003781">
    <property type="entry name" value="CoA-bd"/>
</dbReference>
<accession>A0A5C4S1F6</accession>
<dbReference type="AlphaFoldDB" id="A0A5C4S1F6"/>
<evidence type="ECO:0000313" key="2">
    <source>
        <dbReference type="EMBL" id="TNJ37353.1"/>
    </source>
</evidence>
<dbReference type="Gene3D" id="3.40.50.720">
    <property type="entry name" value="NAD(P)-binding Rossmann-like Domain"/>
    <property type="match status" value="1"/>
</dbReference>
<feature type="domain" description="CoA-binding" evidence="1">
    <location>
        <begin position="7"/>
        <end position="103"/>
    </location>
</feature>
<dbReference type="PANTHER" id="PTHR33303">
    <property type="entry name" value="CYTOPLASMIC PROTEIN-RELATED"/>
    <property type="match status" value="1"/>
</dbReference>
<dbReference type="Pfam" id="PF13380">
    <property type="entry name" value="CoA_binding_2"/>
    <property type="match status" value="1"/>
</dbReference>
<comment type="caution">
    <text evidence="2">The sequence shown here is derived from an EMBL/GenBank/DDBJ whole genome shotgun (WGS) entry which is preliminary data.</text>
</comment>
<dbReference type="EMBL" id="VDCI01000002">
    <property type="protein sequence ID" value="TNJ37353.1"/>
    <property type="molecule type" value="Genomic_DNA"/>
</dbReference>
<evidence type="ECO:0000313" key="3">
    <source>
        <dbReference type="Proteomes" id="UP000309544"/>
    </source>
</evidence>
<dbReference type="Proteomes" id="UP000309544">
    <property type="component" value="Unassembled WGS sequence"/>
</dbReference>
<organism evidence="2 3">
    <name type="scientific">Prosthecochloris vibrioformis</name>
    <name type="common">Chlorobium vibrioforme</name>
    <dbReference type="NCBI Taxonomy" id="1098"/>
    <lineage>
        <taxon>Bacteria</taxon>
        <taxon>Pseudomonadati</taxon>
        <taxon>Chlorobiota</taxon>
        <taxon>Chlorobiia</taxon>
        <taxon>Chlorobiales</taxon>
        <taxon>Chlorobiaceae</taxon>
        <taxon>Prosthecochloris</taxon>
    </lineage>
</organism>
<name>A0A5C4S1F6_PROVB</name>
<reference evidence="2 3" key="1">
    <citation type="submission" date="2019-05" db="EMBL/GenBank/DDBJ databases">
        <title>Draft Whole-Genome sequence of the green sulfur bacterium Prosthecochloris vibrioformis DSM 260.</title>
        <authorList>
            <person name="Meyer T.E."/>
            <person name="Kyndt J.A."/>
        </authorList>
    </citation>
    <scope>NUCLEOTIDE SEQUENCE [LARGE SCALE GENOMIC DNA]</scope>
    <source>
        <strain evidence="2 3">DSM 260</strain>
    </source>
</reference>
<evidence type="ECO:0000259" key="1">
    <source>
        <dbReference type="SMART" id="SM00881"/>
    </source>
</evidence>
<dbReference type="PANTHER" id="PTHR33303:SF2">
    <property type="entry name" value="COA-BINDING DOMAIN-CONTAINING PROTEIN"/>
    <property type="match status" value="1"/>
</dbReference>
<gene>
    <name evidence="2" type="ORF">FGF68_03815</name>
</gene>
<dbReference type="SUPFAM" id="SSF51735">
    <property type="entry name" value="NAD(P)-binding Rossmann-fold domains"/>
    <property type="match status" value="1"/>
</dbReference>